<evidence type="ECO:0000256" key="4">
    <source>
        <dbReference type="SAM" id="MobiDB-lite"/>
    </source>
</evidence>
<accession>A0ABQ6M743</accession>
<feature type="region of interest" description="Disordered" evidence="4">
    <location>
        <begin position="362"/>
        <end position="382"/>
    </location>
</feature>
<dbReference type="PROSITE" id="PS50984">
    <property type="entry name" value="TRUD"/>
    <property type="match status" value="1"/>
</dbReference>
<comment type="similarity">
    <text evidence="1">Belongs to the pseudouridine synthase TruD family.</text>
</comment>
<proteinExistence type="inferred from homology"/>
<keyword evidence="3" id="KW-0413">Isomerase</keyword>
<dbReference type="InterPro" id="IPR011760">
    <property type="entry name" value="PsdUridine_synth_TruD_insert"/>
</dbReference>
<keyword evidence="7" id="KW-1185">Reference proteome</keyword>
<evidence type="ECO:0000256" key="2">
    <source>
        <dbReference type="ARBA" id="ARBA00022694"/>
    </source>
</evidence>
<dbReference type="SUPFAM" id="SSF55120">
    <property type="entry name" value="Pseudouridine synthase"/>
    <property type="match status" value="1"/>
</dbReference>
<evidence type="ECO:0000259" key="5">
    <source>
        <dbReference type="PROSITE" id="PS50984"/>
    </source>
</evidence>
<evidence type="ECO:0000256" key="1">
    <source>
        <dbReference type="ARBA" id="ARBA00007953"/>
    </source>
</evidence>
<feature type="region of interest" description="Disordered" evidence="4">
    <location>
        <begin position="55"/>
        <end position="74"/>
    </location>
</feature>
<comment type="caution">
    <text evidence="6">The sequence shown here is derived from an EMBL/GenBank/DDBJ whole genome shotgun (WGS) entry which is preliminary data.</text>
</comment>
<reference evidence="6 7" key="1">
    <citation type="journal article" date="2023" name="Commun. Biol.">
        <title>Genome analysis of Parmales, the sister group of diatoms, reveals the evolutionary specialization of diatoms from phago-mixotrophs to photoautotrophs.</title>
        <authorList>
            <person name="Ban H."/>
            <person name="Sato S."/>
            <person name="Yoshikawa S."/>
            <person name="Yamada K."/>
            <person name="Nakamura Y."/>
            <person name="Ichinomiya M."/>
            <person name="Sato N."/>
            <person name="Blanc-Mathieu R."/>
            <person name="Endo H."/>
            <person name="Kuwata A."/>
            <person name="Ogata H."/>
        </authorList>
    </citation>
    <scope>NUCLEOTIDE SEQUENCE [LARGE SCALE GENOMIC DNA]</scope>
</reference>
<sequence length="382" mass="39997">MAQLTPPGTAAAAAADAADLSSLPSLGFEVLQSPSETAAETAEALASLPTEGFEILEPPADTAPAEPAPPAAPAASSSLASWFRLSPSLPYSTPSLPGVGGSIKAIPAHFRVTENLQVSPDGRRDPNSNSCHYFLTVTREGMNTADLQAALARATGNKPVDVGVCGLKDKHARCTQTFSVPSLRRSSEKGDFGELKGGDLSEEEVKAAVSAAVPGLTIESLAINICKLRRNQHSGNTFRIVLTNLDVPVAEALSRSLTIAEALATMGWPNYYGDQRFGATGGTALRGLKLLQACQDPAASAKARKKAVAALQYAQAGKFAASAYASMQFNVWLARRMEKGTFDEAEEGDLLLRPYGDALGESPGELEAAASGLSRKEKKKQK</sequence>
<dbReference type="Gene3D" id="3.30.2350.20">
    <property type="entry name" value="TruD, catalytic domain"/>
    <property type="match status" value="1"/>
</dbReference>
<dbReference type="PANTHER" id="PTHR47811:SF1">
    <property type="entry name" value="TRNA PSEUDOURIDINE SYNTHASE D"/>
    <property type="match status" value="1"/>
</dbReference>
<dbReference type="PANTHER" id="PTHR47811">
    <property type="entry name" value="TRNA PSEUDOURIDINE SYNTHASE D"/>
    <property type="match status" value="1"/>
</dbReference>
<evidence type="ECO:0000313" key="7">
    <source>
        <dbReference type="Proteomes" id="UP001165060"/>
    </source>
</evidence>
<evidence type="ECO:0000313" key="6">
    <source>
        <dbReference type="EMBL" id="GMI20869.1"/>
    </source>
</evidence>
<dbReference type="InterPro" id="IPR020103">
    <property type="entry name" value="PsdUridine_synth_cat_dom_sf"/>
</dbReference>
<dbReference type="InterPro" id="IPR050170">
    <property type="entry name" value="TruD_pseudoU_synthase"/>
</dbReference>
<protein>
    <recommendedName>
        <fullName evidence="5">TRUD domain-containing protein</fullName>
    </recommendedName>
</protein>
<dbReference type="EMBL" id="BRYB01005136">
    <property type="protein sequence ID" value="GMI20869.1"/>
    <property type="molecule type" value="Genomic_DNA"/>
</dbReference>
<name>A0ABQ6M743_9STRA</name>
<dbReference type="Pfam" id="PF01142">
    <property type="entry name" value="TruD"/>
    <property type="match status" value="1"/>
</dbReference>
<dbReference type="InterPro" id="IPR001656">
    <property type="entry name" value="PsdUridine_synth_TruD"/>
</dbReference>
<dbReference type="Proteomes" id="UP001165060">
    <property type="component" value="Unassembled WGS sequence"/>
</dbReference>
<dbReference type="InterPro" id="IPR042214">
    <property type="entry name" value="TruD_catalytic"/>
</dbReference>
<gene>
    <name evidence="6" type="ORF">TeGR_g11077</name>
</gene>
<keyword evidence="2" id="KW-0819">tRNA processing</keyword>
<organism evidence="6 7">
    <name type="scientific">Tetraparma gracilis</name>
    <dbReference type="NCBI Taxonomy" id="2962635"/>
    <lineage>
        <taxon>Eukaryota</taxon>
        <taxon>Sar</taxon>
        <taxon>Stramenopiles</taxon>
        <taxon>Ochrophyta</taxon>
        <taxon>Bolidophyceae</taxon>
        <taxon>Parmales</taxon>
        <taxon>Triparmaceae</taxon>
        <taxon>Tetraparma</taxon>
    </lineage>
</organism>
<evidence type="ECO:0000256" key="3">
    <source>
        <dbReference type="ARBA" id="ARBA00023235"/>
    </source>
</evidence>
<feature type="domain" description="TRUD" evidence="5">
    <location>
        <begin position="267"/>
        <end position="382"/>
    </location>
</feature>